<dbReference type="Proteomes" id="UP000622552">
    <property type="component" value="Unassembled WGS sequence"/>
</dbReference>
<dbReference type="Gene3D" id="3.40.50.1820">
    <property type="entry name" value="alpha/beta hydrolase"/>
    <property type="match status" value="1"/>
</dbReference>
<protein>
    <submittedName>
        <fullName evidence="3">Pimeloyl-ACP methyl ester carboxylesterase</fullName>
    </submittedName>
</protein>
<dbReference type="InterPro" id="IPR000073">
    <property type="entry name" value="AB_hydrolase_1"/>
</dbReference>
<proteinExistence type="predicted"/>
<dbReference type="GO" id="GO:0003824">
    <property type="term" value="F:catalytic activity"/>
    <property type="evidence" value="ECO:0007669"/>
    <property type="project" value="UniProtKB-ARBA"/>
</dbReference>
<dbReference type="EMBL" id="JADOUF010000001">
    <property type="protein sequence ID" value="MBG6140890.1"/>
    <property type="molecule type" value="Genomic_DNA"/>
</dbReference>
<keyword evidence="1" id="KW-0732">Signal</keyword>
<sequence length="241" mass="24598">MIPTVLLHAFPLSSAMFAAVDLPGLIAPDLAGFGTSAVPDAPPGMSALAADVVAELDRRGLDRVVLGGVSMGGYVAMAVVREYPERVGALILADTKAGADAPDAAANRLRMAESVLAGGDDTDVLAARMLAPGSPVLAEVQAGVRAARPEAVAWAQRAMAARPDSFDTLRQVTVPTLVIVGELDSTTPPAEARLIAEAVPGARLVTIPGSGHLPPWERPAEFTAAVREFMGGLPAGARLGA</sequence>
<dbReference type="PANTHER" id="PTHR43798">
    <property type="entry name" value="MONOACYLGLYCEROL LIPASE"/>
    <property type="match status" value="1"/>
</dbReference>
<feature type="chain" id="PRO_5038340714" evidence="1">
    <location>
        <begin position="19"/>
        <end position="241"/>
    </location>
</feature>
<accession>A0A8J7GN78</accession>
<dbReference type="AlphaFoldDB" id="A0A8J7GN78"/>
<evidence type="ECO:0000313" key="4">
    <source>
        <dbReference type="Proteomes" id="UP000622552"/>
    </source>
</evidence>
<comment type="caution">
    <text evidence="3">The sequence shown here is derived from an EMBL/GenBank/DDBJ whole genome shotgun (WGS) entry which is preliminary data.</text>
</comment>
<dbReference type="SUPFAM" id="SSF53474">
    <property type="entry name" value="alpha/beta-Hydrolases"/>
    <property type="match status" value="1"/>
</dbReference>
<dbReference type="Pfam" id="PF12697">
    <property type="entry name" value="Abhydrolase_6"/>
    <property type="match status" value="1"/>
</dbReference>
<gene>
    <name evidence="3" type="ORF">IW245_007084</name>
</gene>
<evidence type="ECO:0000256" key="1">
    <source>
        <dbReference type="SAM" id="SignalP"/>
    </source>
</evidence>
<reference evidence="3" key="1">
    <citation type="submission" date="2020-11" db="EMBL/GenBank/DDBJ databases">
        <title>Sequencing the genomes of 1000 actinobacteria strains.</title>
        <authorList>
            <person name="Klenk H.-P."/>
        </authorList>
    </citation>
    <scope>NUCLEOTIDE SEQUENCE</scope>
    <source>
        <strain evidence="3">DSM 45356</strain>
    </source>
</reference>
<name>A0A8J7GN78_9ACTN</name>
<dbReference type="InterPro" id="IPR029058">
    <property type="entry name" value="AB_hydrolase_fold"/>
</dbReference>
<keyword evidence="4" id="KW-1185">Reference proteome</keyword>
<evidence type="ECO:0000313" key="3">
    <source>
        <dbReference type="EMBL" id="MBG6140890.1"/>
    </source>
</evidence>
<dbReference type="InterPro" id="IPR050266">
    <property type="entry name" value="AB_hydrolase_sf"/>
</dbReference>
<organism evidence="3 4">
    <name type="scientific">Longispora fulva</name>
    <dbReference type="NCBI Taxonomy" id="619741"/>
    <lineage>
        <taxon>Bacteria</taxon>
        <taxon>Bacillati</taxon>
        <taxon>Actinomycetota</taxon>
        <taxon>Actinomycetes</taxon>
        <taxon>Micromonosporales</taxon>
        <taxon>Micromonosporaceae</taxon>
        <taxon>Longispora</taxon>
    </lineage>
</organism>
<feature type="signal peptide" evidence="1">
    <location>
        <begin position="1"/>
        <end position="18"/>
    </location>
</feature>
<dbReference type="RefSeq" id="WP_233473072.1">
    <property type="nucleotide sequence ID" value="NZ_BONS01000019.1"/>
</dbReference>
<feature type="domain" description="AB hydrolase-1" evidence="2">
    <location>
        <begin position="5"/>
        <end position="224"/>
    </location>
</feature>
<dbReference type="PRINTS" id="PR00111">
    <property type="entry name" value="ABHYDROLASE"/>
</dbReference>
<evidence type="ECO:0000259" key="2">
    <source>
        <dbReference type="Pfam" id="PF12697"/>
    </source>
</evidence>